<feature type="region of interest" description="Disordered" evidence="1">
    <location>
        <begin position="1"/>
        <end position="49"/>
    </location>
</feature>
<gene>
    <name evidence="2" type="ORF">SPSIL_058320</name>
</gene>
<organism evidence="2 3">
    <name type="scientific">Sporomusa silvacetica DSM 10669</name>
    <dbReference type="NCBI Taxonomy" id="1123289"/>
    <lineage>
        <taxon>Bacteria</taxon>
        <taxon>Bacillati</taxon>
        <taxon>Bacillota</taxon>
        <taxon>Negativicutes</taxon>
        <taxon>Selenomonadales</taxon>
        <taxon>Sporomusaceae</taxon>
        <taxon>Sporomusa</taxon>
    </lineage>
</organism>
<name>A0ABZ3IW52_9FIRM</name>
<dbReference type="RefSeq" id="WP_094607164.1">
    <property type="nucleotide sequence ID" value="NZ_CP155573.1"/>
</dbReference>
<dbReference type="Proteomes" id="UP000216752">
    <property type="component" value="Chromosome"/>
</dbReference>
<evidence type="ECO:0000313" key="2">
    <source>
        <dbReference type="EMBL" id="XFO69598.1"/>
    </source>
</evidence>
<keyword evidence="3" id="KW-1185">Reference proteome</keyword>
<dbReference type="EMBL" id="CP155573">
    <property type="protein sequence ID" value="XFO69598.1"/>
    <property type="molecule type" value="Genomic_DNA"/>
</dbReference>
<evidence type="ECO:0000313" key="3">
    <source>
        <dbReference type="Proteomes" id="UP000216752"/>
    </source>
</evidence>
<evidence type="ECO:0000256" key="1">
    <source>
        <dbReference type="SAM" id="MobiDB-lite"/>
    </source>
</evidence>
<sequence>MAEQKRKRGAQPGNKNAVGHGAPKGNKNSVGNRGGRGGPVGNKYAAGRRKLKIGDQVEAEFGAG</sequence>
<evidence type="ECO:0008006" key="4">
    <source>
        <dbReference type="Google" id="ProtNLM"/>
    </source>
</evidence>
<protein>
    <recommendedName>
        <fullName evidence="4">50S ribosomal protein L15</fullName>
    </recommendedName>
</protein>
<accession>A0ABZ3IW52</accession>
<reference evidence="2" key="1">
    <citation type="submission" date="2024-05" db="EMBL/GenBank/DDBJ databases">
        <title>Isolation and characterization of Sporomusa carbonis sp. nov., a carboxydotrophic hydrogenogen in the genus of Sporomusa isolated from a charcoal burning pile.</title>
        <authorList>
            <person name="Boeer T."/>
            <person name="Rosenbaum F."/>
            <person name="Eysell L."/>
            <person name="Mueller V."/>
            <person name="Daniel R."/>
            <person name="Poehlein A."/>
        </authorList>
    </citation>
    <scope>NUCLEOTIDE SEQUENCE [LARGE SCALE GENOMIC DNA]</scope>
    <source>
        <strain evidence="2">DSM 10669</strain>
    </source>
</reference>
<proteinExistence type="predicted"/>